<dbReference type="eggNOG" id="COG2208">
    <property type="taxonomic scope" value="Bacteria"/>
</dbReference>
<dbReference type="SMART" id="SM00331">
    <property type="entry name" value="PP2C_SIG"/>
    <property type="match status" value="1"/>
</dbReference>
<dbReference type="Pfam" id="PF13581">
    <property type="entry name" value="HATPase_c_2"/>
    <property type="match status" value="1"/>
</dbReference>
<dbReference type="RefSeq" id="WP_005459169.1">
    <property type="nucleotide sequence ID" value="NZ_CM001440.1"/>
</dbReference>
<dbReference type="InterPro" id="IPR036890">
    <property type="entry name" value="HATPase_C_sf"/>
</dbReference>
<name>H5XL41_9PSEU</name>
<dbReference type="InterPro" id="IPR036457">
    <property type="entry name" value="PPM-type-like_dom_sf"/>
</dbReference>
<keyword evidence="3" id="KW-1185">Reference proteome</keyword>
<dbReference type="PANTHER" id="PTHR35801">
    <property type="entry name" value="PHOSPHOSERINE PHOSPHATASE RSBX"/>
    <property type="match status" value="1"/>
</dbReference>
<accession>H5XL41</accession>
<evidence type="ECO:0000313" key="3">
    <source>
        <dbReference type="Proteomes" id="UP000002791"/>
    </source>
</evidence>
<dbReference type="STRING" id="882082.SaccyDRAFT_4255"/>
<dbReference type="Proteomes" id="UP000002791">
    <property type="component" value="Chromosome"/>
</dbReference>
<dbReference type="Gene3D" id="3.60.40.10">
    <property type="entry name" value="PPM-type phosphatase domain"/>
    <property type="match status" value="1"/>
</dbReference>
<evidence type="ECO:0000313" key="2">
    <source>
        <dbReference type="EMBL" id="EHR63073.1"/>
    </source>
</evidence>
<dbReference type="HOGENOM" id="CLU_066586_0_0_11"/>
<sequence length="335" mass="34894">MTGGALAVTSPVHVTQARQLASRAARNAGLSDADVERVMLATVELATNLVKYATEGLLVVMPAEDRLDVIATDRGPGIEHVPESLRDGFSTTGTLGVGLGGITRMADEFDIFSRYGEGTTVLARWRTTAQVTPRFPDLRIGAALAAAPGESTCGDSWVAAHADGVLTVALSDGLGHGPDAAAASRAATAHVAARPAASPVELLAAMDADMGPRRGATVAIAQFRTGRATVSFSGVGNSAVRLIRGDGSHETFVSTPGIVGRRQRSGRRMLPLERPWDDRSLLVMHTDGVSERWTPAGQADVFAHDPATVAGWLLGTYGRHRDDACVVVVSGIGST</sequence>
<dbReference type="GO" id="GO:0016301">
    <property type="term" value="F:kinase activity"/>
    <property type="evidence" value="ECO:0007669"/>
    <property type="project" value="UniProtKB-KW"/>
</dbReference>
<dbReference type="PANTHER" id="PTHR35801:SF1">
    <property type="entry name" value="PHOSPHOSERINE PHOSPHATASE RSBX"/>
    <property type="match status" value="1"/>
</dbReference>
<dbReference type="InterPro" id="IPR039248">
    <property type="entry name" value="Ptase_RsbX"/>
</dbReference>
<gene>
    <name evidence="2" type="ORF">SaccyDRAFT_4255</name>
</gene>
<dbReference type="InterPro" id="IPR001932">
    <property type="entry name" value="PPM-type_phosphatase-like_dom"/>
</dbReference>
<dbReference type="OrthoDB" id="479131at2"/>
<dbReference type="AlphaFoldDB" id="H5XL41"/>
<keyword evidence="2" id="KW-0808">Transferase</keyword>
<dbReference type="Pfam" id="PF07228">
    <property type="entry name" value="SpoIIE"/>
    <property type="match status" value="1"/>
</dbReference>
<organism evidence="2 3">
    <name type="scientific">Saccharomonospora cyanea NA-134</name>
    <dbReference type="NCBI Taxonomy" id="882082"/>
    <lineage>
        <taxon>Bacteria</taxon>
        <taxon>Bacillati</taxon>
        <taxon>Actinomycetota</taxon>
        <taxon>Actinomycetes</taxon>
        <taxon>Pseudonocardiales</taxon>
        <taxon>Pseudonocardiaceae</taxon>
        <taxon>Saccharomonospora</taxon>
    </lineage>
</organism>
<evidence type="ECO:0000259" key="1">
    <source>
        <dbReference type="SMART" id="SM00331"/>
    </source>
</evidence>
<dbReference type="eggNOG" id="COG2172">
    <property type="taxonomic scope" value="Bacteria"/>
</dbReference>
<protein>
    <submittedName>
        <fullName evidence="2">Anti-sigma regulatory factor (Ser/Thr protein kinase)</fullName>
    </submittedName>
</protein>
<dbReference type="EMBL" id="CM001440">
    <property type="protein sequence ID" value="EHR63073.1"/>
    <property type="molecule type" value="Genomic_DNA"/>
</dbReference>
<dbReference type="InterPro" id="IPR003594">
    <property type="entry name" value="HATPase_dom"/>
</dbReference>
<keyword evidence="2" id="KW-0418">Kinase</keyword>
<dbReference type="SUPFAM" id="SSF55874">
    <property type="entry name" value="ATPase domain of HSP90 chaperone/DNA topoisomerase II/histidine kinase"/>
    <property type="match status" value="1"/>
</dbReference>
<dbReference type="Gene3D" id="3.30.565.10">
    <property type="entry name" value="Histidine kinase-like ATPase, C-terminal domain"/>
    <property type="match status" value="1"/>
</dbReference>
<proteinExistence type="predicted"/>
<reference evidence="2 3" key="1">
    <citation type="submission" date="2011-11" db="EMBL/GenBank/DDBJ databases">
        <title>The Noncontiguous Finished sequence of Saccharomonospora cyanea NA-134.</title>
        <authorList>
            <consortium name="US DOE Joint Genome Institute"/>
            <person name="Lucas S."/>
            <person name="Han J."/>
            <person name="Lapidus A."/>
            <person name="Cheng J.-F."/>
            <person name="Goodwin L."/>
            <person name="Pitluck S."/>
            <person name="Peters L."/>
            <person name="Ovchinnikova G."/>
            <person name="Lu M."/>
            <person name="Detter J.C."/>
            <person name="Han C."/>
            <person name="Tapia R."/>
            <person name="Land M."/>
            <person name="Hauser L."/>
            <person name="Kyrpides N."/>
            <person name="Ivanova N."/>
            <person name="Pagani I."/>
            <person name="Brambilla E.-M."/>
            <person name="Klenk H.-P."/>
            <person name="Woyke T."/>
        </authorList>
    </citation>
    <scope>NUCLEOTIDE SEQUENCE [LARGE SCALE GENOMIC DNA]</scope>
    <source>
        <strain evidence="2 3">NA-134</strain>
    </source>
</reference>
<feature type="domain" description="PPM-type phosphatase" evidence="1">
    <location>
        <begin position="137"/>
        <end position="331"/>
    </location>
</feature>
<dbReference type="SUPFAM" id="SSF81606">
    <property type="entry name" value="PP2C-like"/>
    <property type="match status" value="1"/>
</dbReference>